<gene>
    <name evidence="1" type="ORF">N3K66_003478</name>
</gene>
<protein>
    <submittedName>
        <fullName evidence="1">Uncharacterized protein</fullName>
    </submittedName>
</protein>
<dbReference type="Proteomes" id="UP001163324">
    <property type="component" value="Chromosome 3"/>
</dbReference>
<evidence type="ECO:0000313" key="2">
    <source>
        <dbReference type="Proteomes" id="UP001163324"/>
    </source>
</evidence>
<proteinExistence type="predicted"/>
<reference evidence="1" key="1">
    <citation type="submission" date="2022-10" db="EMBL/GenBank/DDBJ databases">
        <title>Complete Genome of Trichothecium roseum strain YXFP-22015, a Plant Pathogen Isolated from Citrus.</title>
        <authorList>
            <person name="Wang Y."/>
            <person name="Zhu L."/>
        </authorList>
    </citation>
    <scope>NUCLEOTIDE SEQUENCE</scope>
    <source>
        <strain evidence="1">YXFP-22015</strain>
    </source>
</reference>
<accession>A0ACC0V5J0</accession>
<sequence>MALDDDPSKAVYRMQSRINLKRAVSEKIPSTVHKLLARDDCENSAGGNTCDKPTTIGSMGLWIGLAIAIPAVIAVCVFIYLHRRNVKRQRIEDATDPHRDLDFGLGDAAPPANGKKQRRSLMFGANEKTHKTNQISMDMNLSSPYLLPPGVAGSQDSVNTLGKGFDEHDPYRMVNPYLQSETGSVRSFGNKRASVLTGRSGKSQHTMRMPPPPRSATLPKTPQSPSEKVDPFATPKAPEPALQSPRPPVELQSPIVPIQPVVPEIGNVGNAPYPDEKRNTEEFRMPEIQEPPSVVAKSPEHRYASPPRGASPNPDNIGMAYPGDDRQGRDERQELPAGLGLNFDIPQPLSPMDETMFSESSPQQPHAVSTPHDRESKDSYYEDYQPQVHASEYYDEYEGDGRGRSADRAGPVGHGLPDQGLAIPQQDSKRLSVGFRPLPPDDVTESEDPEYRANRIRSFYKEYFDDGGKDAPPVPSMPTGYGAGGNAGGSQHYGGPQHYEEYDDRYMGGEAAYFDPDSNAFVMPYAQPVHRRAMTPPPAGRRGMPGPGPRGPPRGPHSSIGGMSLPGGPGRRRAGSSAYGGSYAGSRAPSSLGPRPDSSASARFRQPPKKKLPPPAALSTLPTPSKLNDDSFAIMGAGDFAPPESFQDRARGRSQSPMGERRPYQPKVPSASPLVNTYEEMAHLPSPHLLRKSSTFTGLDFAPPKKFKNEDNMSDAGSIKSNRSGMSSLAQSAIRGGAGRVSRLPEDSVFAQSSLGDQLKPSWNLRT</sequence>
<dbReference type="EMBL" id="CM047942">
    <property type="protein sequence ID" value="KAI9901661.1"/>
    <property type="molecule type" value="Genomic_DNA"/>
</dbReference>
<comment type="caution">
    <text evidence="1">The sequence shown here is derived from an EMBL/GenBank/DDBJ whole genome shotgun (WGS) entry which is preliminary data.</text>
</comment>
<evidence type="ECO:0000313" key="1">
    <source>
        <dbReference type="EMBL" id="KAI9901661.1"/>
    </source>
</evidence>
<keyword evidence="2" id="KW-1185">Reference proteome</keyword>
<organism evidence="1 2">
    <name type="scientific">Trichothecium roseum</name>
    <dbReference type="NCBI Taxonomy" id="47278"/>
    <lineage>
        <taxon>Eukaryota</taxon>
        <taxon>Fungi</taxon>
        <taxon>Dikarya</taxon>
        <taxon>Ascomycota</taxon>
        <taxon>Pezizomycotina</taxon>
        <taxon>Sordariomycetes</taxon>
        <taxon>Hypocreomycetidae</taxon>
        <taxon>Hypocreales</taxon>
        <taxon>Hypocreales incertae sedis</taxon>
        <taxon>Trichothecium</taxon>
    </lineage>
</organism>
<name>A0ACC0V5J0_9HYPO</name>